<evidence type="ECO:0000313" key="3">
    <source>
        <dbReference type="Proteomes" id="UP000559987"/>
    </source>
</evidence>
<protein>
    <submittedName>
        <fullName evidence="2">Uncharacterized protein</fullName>
    </submittedName>
</protein>
<dbReference type="AlphaFoldDB" id="A0A839UKG3"/>
<evidence type="ECO:0000256" key="1">
    <source>
        <dbReference type="SAM" id="Phobius"/>
    </source>
</evidence>
<dbReference type="Proteomes" id="UP000559987">
    <property type="component" value="Unassembled WGS sequence"/>
</dbReference>
<name>A0A839UKG3_9GAMM</name>
<keyword evidence="1" id="KW-0812">Transmembrane</keyword>
<organism evidence="2 3">
    <name type="scientific">Simiduia aestuariiviva</name>
    <dbReference type="NCBI Taxonomy" id="1510459"/>
    <lineage>
        <taxon>Bacteria</taxon>
        <taxon>Pseudomonadati</taxon>
        <taxon>Pseudomonadota</taxon>
        <taxon>Gammaproteobacteria</taxon>
        <taxon>Cellvibrionales</taxon>
        <taxon>Cellvibrionaceae</taxon>
        <taxon>Simiduia</taxon>
    </lineage>
</organism>
<reference evidence="2 3" key="1">
    <citation type="submission" date="2020-08" db="EMBL/GenBank/DDBJ databases">
        <title>Genomic Encyclopedia of Type Strains, Phase III (KMG-III): the genomes of soil and plant-associated and newly described type strains.</title>
        <authorList>
            <person name="Whitman W."/>
        </authorList>
    </citation>
    <scope>NUCLEOTIDE SEQUENCE [LARGE SCALE GENOMIC DNA]</scope>
    <source>
        <strain evidence="2 3">CECT 8571</strain>
    </source>
</reference>
<feature type="transmembrane region" description="Helical" evidence="1">
    <location>
        <begin position="67"/>
        <end position="82"/>
    </location>
</feature>
<dbReference type="RefSeq" id="WP_183907493.1">
    <property type="nucleotide sequence ID" value="NZ_JACHXZ010000001.1"/>
</dbReference>
<keyword evidence="3" id="KW-1185">Reference proteome</keyword>
<proteinExistence type="predicted"/>
<dbReference type="EMBL" id="JACHXZ010000001">
    <property type="protein sequence ID" value="MBB3167079.1"/>
    <property type="molecule type" value="Genomic_DNA"/>
</dbReference>
<feature type="transmembrane region" description="Helical" evidence="1">
    <location>
        <begin position="35"/>
        <end position="55"/>
    </location>
</feature>
<gene>
    <name evidence="2" type="ORF">FHS30_000255</name>
</gene>
<sequence length="92" mass="9793">MNIVAFLTAALGAAIIFIGFYTARKIENKIASSIAKIAAFFAGLFTCALLPMALNLPVTASSKSGEYLFYILLVGVIVSTIFKKRKASKEAA</sequence>
<keyword evidence="1" id="KW-1133">Transmembrane helix</keyword>
<feature type="transmembrane region" description="Helical" evidence="1">
    <location>
        <begin position="6"/>
        <end position="23"/>
    </location>
</feature>
<evidence type="ECO:0000313" key="2">
    <source>
        <dbReference type="EMBL" id="MBB3167079.1"/>
    </source>
</evidence>
<comment type="caution">
    <text evidence="2">The sequence shown here is derived from an EMBL/GenBank/DDBJ whole genome shotgun (WGS) entry which is preliminary data.</text>
</comment>
<accession>A0A839UKG3</accession>
<keyword evidence="1" id="KW-0472">Membrane</keyword>